<gene>
    <name evidence="1" type="ORF">H6P81_021103</name>
</gene>
<dbReference type="EMBL" id="JAINDJ010000008">
    <property type="protein sequence ID" value="KAG9440938.1"/>
    <property type="molecule type" value="Genomic_DNA"/>
</dbReference>
<protein>
    <submittedName>
        <fullName evidence="1">Uncharacterized protein</fullName>
    </submittedName>
</protein>
<name>A0AAV7DX69_ARIFI</name>
<dbReference type="Proteomes" id="UP000825729">
    <property type="component" value="Unassembled WGS sequence"/>
</dbReference>
<accession>A0AAV7DX69</accession>
<dbReference type="AlphaFoldDB" id="A0AAV7DX69"/>
<evidence type="ECO:0000313" key="2">
    <source>
        <dbReference type="Proteomes" id="UP000825729"/>
    </source>
</evidence>
<keyword evidence="2" id="KW-1185">Reference proteome</keyword>
<proteinExistence type="predicted"/>
<organism evidence="1 2">
    <name type="scientific">Aristolochia fimbriata</name>
    <name type="common">White veined hardy Dutchman's pipe vine</name>
    <dbReference type="NCBI Taxonomy" id="158543"/>
    <lineage>
        <taxon>Eukaryota</taxon>
        <taxon>Viridiplantae</taxon>
        <taxon>Streptophyta</taxon>
        <taxon>Embryophyta</taxon>
        <taxon>Tracheophyta</taxon>
        <taxon>Spermatophyta</taxon>
        <taxon>Magnoliopsida</taxon>
        <taxon>Magnoliidae</taxon>
        <taxon>Piperales</taxon>
        <taxon>Aristolochiaceae</taxon>
        <taxon>Aristolochia</taxon>
    </lineage>
</organism>
<sequence length="159" mass="18384">MTPIQAEAGQSFKYRFPVLISDRETGEGHYGPFHNCSGHGIYRVLLISFGDFYTLDVVPGKTNLPRIINATVKTLSTSLGFAAMHSVWWKLMERPYMWLRTYPSSRCRSFQAHLQIFPRGDFMSQVRDFLFCRHVYIRVSVSAVDILVAFERQLLHKCC</sequence>
<comment type="caution">
    <text evidence="1">The sequence shown here is derived from an EMBL/GenBank/DDBJ whole genome shotgun (WGS) entry which is preliminary data.</text>
</comment>
<evidence type="ECO:0000313" key="1">
    <source>
        <dbReference type="EMBL" id="KAG9440938.1"/>
    </source>
</evidence>
<reference evidence="1 2" key="1">
    <citation type="submission" date="2021-07" db="EMBL/GenBank/DDBJ databases">
        <title>The Aristolochia fimbriata genome: insights into angiosperm evolution, floral development and chemical biosynthesis.</title>
        <authorList>
            <person name="Jiao Y."/>
        </authorList>
    </citation>
    <scope>NUCLEOTIDE SEQUENCE [LARGE SCALE GENOMIC DNA]</scope>
    <source>
        <strain evidence="1">IBCAS-2021</strain>
        <tissue evidence="1">Leaf</tissue>
    </source>
</reference>